<organism evidence="1">
    <name type="scientific">viral metagenome</name>
    <dbReference type="NCBI Taxonomy" id="1070528"/>
    <lineage>
        <taxon>unclassified sequences</taxon>
        <taxon>metagenomes</taxon>
        <taxon>organismal metagenomes</taxon>
    </lineage>
</organism>
<evidence type="ECO:0000313" key="1">
    <source>
        <dbReference type="EMBL" id="GBH22174.1"/>
    </source>
</evidence>
<dbReference type="AlphaFoldDB" id="A0A2V0RAQ6"/>
<name>A0A2V0RAQ6_9ZZZZ</name>
<protein>
    <submittedName>
        <fullName evidence="1">Uncharacterized protein</fullName>
    </submittedName>
</protein>
<sequence length="161" mass="18668">MVIHVEPIVKRAPISEMPREWDPDSFAPWDSWNGAPYDEVQEYPCDVATFEYILGLDRADVEKTIRDNPDAFSHLFDITKKEIVPKFEMMIRTWITINRPHLRPITIPYGGPRSVKVRVDRDTWIETGFVARYEVDRKSEVLGFSTKTLLEGGLDLENTLT</sequence>
<reference evidence="1" key="1">
    <citation type="submission" date="2017-04" db="EMBL/GenBank/DDBJ databases">
        <title>Unveiling RNA virosphere associated with marine microorganisms.</title>
        <authorList>
            <person name="Urayama S."/>
            <person name="Takaki Y."/>
            <person name="Nishi S."/>
            <person name="Yoshida Y."/>
            <person name="Deguchi S."/>
            <person name="Takai K."/>
            <person name="Nunoura T."/>
        </authorList>
    </citation>
    <scope>NUCLEOTIDE SEQUENCE</scope>
</reference>
<dbReference type="EMBL" id="BDQA01000730">
    <property type="protein sequence ID" value="GBH22174.1"/>
    <property type="molecule type" value="Genomic_RNA"/>
</dbReference>
<accession>A0A2V0RAQ6</accession>
<proteinExistence type="predicted"/>
<comment type="caution">
    <text evidence="1">The sequence shown here is derived from an EMBL/GenBank/DDBJ whole genome shotgun (WGS) entry which is preliminary data.</text>
</comment>